<keyword evidence="3" id="KW-1185">Reference proteome</keyword>
<comment type="caution">
    <text evidence="2">The sequence shown here is derived from an EMBL/GenBank/DDBJ whole genome shotgun (WGS) entry which is preliminary data.</text>
</comment>
<evidence type="ECO:0000256" key="1">
    <source>
        <dbReference type="SAM" id="Phobius"/>
    </source>
</evidence>
<feature type="transmembrane region" description="Helical" evidence="1">
    <location>
        <begin position="94"/>
        <end position="115"/>
    </location>
</feature>
<dbReference type="Proteomes" id="UP000245133">
    <property type="component" value="Unassembled WGS sequence"/>
</dbReference>
<keyword evidence="1" id="KW-0812">Transmembrane</keyword>
<accession>A0A2P2DZB6</accession>
<dbReference type="RefSeq" id="WP_108975314.1">
    <property type="nucleotide sequence ID" value="NZ_BFBB01000003.1"/>
</dbReference>
<name>A0A2P2DZB6_9LEPT</name>
<feature type="transmembrane region" description="Helical" evidence="1">
    <location>
        <begin position="38"/>
        <end position="60"/>
    </location>
</feature>
<proteinExistence type="predicted"/>
<keyword evidence="1" id="KW-1133">Transmembrane helix</keyword>
<dbReference type="EMBL" id="BFBB01000003">
    <property type="protein sequence ID" value="GBF49972.1"/>
    <property type="molecule type" value="Genomic_DNA"/>
</dbReference>
<sequence length="122" mass="14041">MKILLRSLLSAVVFTSLWSTWAYFANANFGSEYAKKAAITQGSFTLINSFVYTVILEFLLNRFEGKKRWIAFFIPNLIVSIILPLLHIKRGTPNVFFTVLPVLLIIYLISGLYTYRREAVKK</sequence>
<dbReference type="AlphaFoldDB" id="A0A2P2DZB6"/>
<reference evidence="2 3" key="1">
    <citation type="submission" date="2018-02" db="EMBL/GenBank/DDBJ databases">
        <title>Novel Leptospira species isolated from soil and water in Japan.</title>
        <authorList>
            <person name="Nakao R."/>
            <person name="Masuzawa T."/>
        </authorList>
    </citation>
    <scope>NUCLEOTIDE SEQUENCE [LARGE SCALE GENOMIC DNA]</scope>
    <source>
        <strain evidence="2 3">YH101</strain>
    </source>
</reference>
<feature type="transmembrane region" description="Helical" evidence="1">
    <location>
        <begin position="69"/>
        <end position="88"/>
    </location>
</feature>
<organism evidence="2 3">
    <name type="scientific">Leptospira ryugenii</name>
    <dbReference type="NCBI Taxonomy" id="1917863"/>
    <lineage>
        <taxon>Bacteria</taxon>
        <taxon>Pseudomonadati</taxon>
        <taxon>Spirochaetota</taxon>
        <taxon>Spirochaetia</taxon>
        <taxon>Leptospirales</taxon>
        <taxon>Leptospiraceae</taxon>
        <taxon>Leptospira</taxon>
    </lineage>
</organism>
<evidence type="ECO:0000313" key="3">
    <source>
        <dbReference type="Proteomes" id="UP000245133"/>
    </source>
</evidence>
<keyword evidence="1" id="KW-0472">Membrane</keyword>
<gene>
    <name evidence="2" type="ORF">LPTSP4_14930</name>
</gene>
<evidence type="ECO:0000313" key="2">
    <source>
        <dbReference type="EMBL" id="GBF49972.1"/>
    </source>
</evidence>
<protein>
    <submittedName>
        <fullName evidence="2">Uncharacterized protein</fullName>
    </submittedName>
</protein>